<dbReference type="InterPro" id="IPR044946">
    <property type="entry name" value="Restrct_endonuc_typeI_TRD_sf"/>
</dbReference>
<name>A0A1K1ML48_9FLAO</name>
<dbReference type="PANTHER" id="PTHR43140">
    <property type="entry name" value="TYPE-1 RESTRICTION ENZYME ECOKI SPECIFICITY PROTEIN"/>
    <property type="match status" value="1"/>
</dbReference>
<dbReference type="Pfam" id="PF01420">
    <property type="entry name" value="Methylase_S"/>
    <property type="match status" value="2"/>
</dbReference>
<keyword evidence="6" id="KW-1185">Reference proteome</keyword>
<comment type="similarity">
    <text evidence="1">Belongs to the type-I restriction system S methylase family.</text>
</comment>
<protein>
    <submittedName>
        <fullName evidence="5">Type I restriction enzyme, S subunit</fullName>
    </submittedName>
</protein>
<evidence type="ECO:0000256" key="3">
    <source>
        <dbReference type="ARBA" id="ARBA00023125"/>
    </source>
</evidence>
<gene>
    <name evidence="5" type="ORF">SAMN05660313_00696</name>
</gene>
<reference evidence="6" key="1">
    <citation type="submission" date="2016-11" db="EMBL/GenBank/DDBJ databases">
        <authorList>
            <person name="Varghese N."/>
            <person name="Submissions S."/>
        </authorList>
    </citation>
    <scope>NUCLEOTIDE SEQUENCE [LARGE SCALE GENOMIC DNA]</scope>
    <source>
        <strain evidence="6">DSM 24786</strain>
    </source>
</reference>
<dbReference type="GO" id="GO:0009307">
    <property type="term" value="P:DNA restriction-modification system"/>
    <property type="evidence" value="ECO:0007669"/>
    <property type="project" value="UniProtKB-KW"/>
</dbReference>
<accession>A0A1K1ML48</accession>
<dbReference type="CDD" id="cd17293">
    <property type="entry name" value="RMtype1_S_Ppo21ORF8840P_TRD1-CR1_like"/>
    <property type="match status" value="1"/>
</dbReference>
<dbReference type="Proteomes" id="UP000183257">
    <property type="component" value="Unassembled WGS sequence"/>
</dbReference>
<dbReference type="EMBL" id="FPIY01000001">
    <property type="protein sequence ID" value="SFW23876.1"/>
    <property type="molecule type" value="Genomic_DNA"/>
</dbReference>
<dbReference type="Gene3D" id="3.90.220.20">
    <property type="entry name" value="DNA methylase specificity domains"/>
    <property type="match status" value="2"/>
</dbReference>
<dbReference type="AlphaFoldDB" id="A0A1K1ML48"/>
<evidence type="ECO:0000259" key="4">
    <source>
        <dbReference type="Pfam" id="PF01420"/>
    </source>
</evidence>
<sequence length="505" mass="56673">MREDWIEAALGEAFETVTGNTPSKKDKDNYGSEIPFIKPPQINNNFLKTSAEFLSAKGKIKARILPINSVLVTCIGNLGRIGINKKEVAFNQQINAIKPIAGIDPKYTFYQAQSVSFRNQLEKLSTSTTVALVNKTSFNSVKFKIAPLPIQKAIVNKIEELFSSLDSGIADLKIAQEQLVIYRQAVLKKAFEGELTKEWREKQTDLPSAYELLEQIETGRQIFYNNQIEEWEIELKRWKETGEVGKKPKKPRPLTIPDAPNNGHNERKWVIPNNWVWAQIGSLCFVTKLAGFEYTDYVNYDEDGDLPVLKAENAGTNGFKKTDFSKVKSESVKILKRSQIFGGELLIVFVGAGTGNVAMVPFNQRYFLGPNIGMARPYFDLNSKYLELFLQSAFGKSLMMSAVKAVAQPSLSMGTIRQAPIAFPSLEEQHQIVQEIESRLSVCDTVEKDIADSLEKSQALRQSILKKAFEGKLLSEAEIAKCKADKNYEPASVLLQKIKAEKKKK</sequence>
<dbReference type="InterPro" id="IPR000055">
    <property type="entry name" value="Restrct_endonuc_typeI_TRD"/>
</dbReference>
<feature type="domain" description="Type I restriction modification DNA specificity" evidence="4">
    <location>
        <begin position="3"/>
        <end position="163"/>
    </location>
</feature>
<evidence type="ECO:0000256" key="1">
    <source>
        <dbReference type="ARBA" id="ARBA00010923"/>
    </source>
</evidence>
<dbReference type="RefSeq" id="WP_072302356.1">
    <property type="nucleotide sequence ID" value="NZ_FPIY01000001.1"/>
</dbReference>
<feature type="domain" description="Type I restriction modification DNA specificity" evidence="4">
    <location>
        <begin position="273"/>
        <end position="455"/>
    </location>
</feature>
<keyword evidence="3" id="KW-0238">DNA-binding</keyword>
<dbReference type="InterPro" id="IPR051212">
    <property type="entry name" value="Type-I_RE_S_subunit"/>
</dbReference>
<dbReference type="SUPFAM" id="SSF116734">
    <property type="entry name" value="DNA methylase specificity domain"/>
    <property type="match status" value="2"/>
</dbReference>
<dbReference type="GO" id="GO:0003677">
    <property type="term" value="F:DNA binding"/>
    <property type="evidence" value="ECO:0007669"/>
    <property type="project" value="UniProtKB-KW"/>
</dbReference>
<keyword evidence="2" id="KW-0680">Restriction system</keyword>
<evidence type="ECO:0000313" key="5">
    <source>
        <dbReference type="EMBL" id="SFW23876.1"/>
    </source>
</evidence>
<organism evidence="5 6">
    <name type="scientific">Cellulophaga fucicola</name>
    <dbReference type="NCBI Taxonomy" id="76595"/>
    <lineage>
        <taxon>Bacteria</taxon>
        <taxon>Pseudomonadati</taxon>
        <taxon>Bacteroidota</taxon>
        <taxon>Flavobacteriia</taxon>
        <taxon>Flavobacteriales</taxon>
        <taxon>Flavobacteriaceae</taxon>
        <taxon>Cellulophaga</taxon>
    </lineage>
</organism>
<evidence type="ECO:0000313" key="6">
    <source>
        <dbReference type="Proteomes" id="UP000183257"/>
    </source>
</evidence>
<dbReference type="OrthoDB" id="9816225at2"/>
<proteinExistence type="inferred from homology"/>
<evidence type="ECO:0000256" key="2">
    <source>
        <dbReference type="ARBA" id="ARBA00022747"/>
    </source>
</evidence>
<dbReference type="STRING" id="76595.SAMN05660313_00696"/>
<dbReference type="PANTHER" id="PTHR43140:SF1">
    <property type="entry name" value="TYPE I RESTRICTION ENZYME ECOKI SPECIFICITY SUBUNIT"/>
    <property type="match status" value="1"/>
</dbReference>